<evidence type="ECO:0000313" key="1">
    <source>
        <dbReference type="EMBL" id="KAK7486435.1"/>
    </source>
</evidence>
<reference evidence="1 2" key="1">
    <citation type="journal article" date="2023" name="Sci. Data">
        <title>Genome assembly of the Korean intertidal mud-creeper Batillaria attramentaria.</title>
        <authorList>
            <person name="Patra A.K."/>
            <person name="Ho P.T."/>
            <person name="Jun S."/>
            <person name="Lee S.J."/>
            <person name="Kim Y."/>
            <person name="Won Y.J."/>
        </authorList>
    </citation>
    <scope>NUCLEOTIDE SEQUENCE [LARGE SCALE GENOMIC DNA]</scope>
    <source>
        <strain evidence="1">Wonlab-2016</strain>
    </source>
</reference>
<dbReference type="AlphaFoldDB" id="A0ABD0KGX4"/>
<keyword evidence="2" id="KW-1185">Reference proteome</keyword>
<sequence>MMTGFEPSTLTTDAVCCSIAIAHPHLQQLLLQAFCSAYPFAASVLAAFSHNEGREAVCCKRTSLSGVLTHPAKLNGAQEDIDIHHKHWVMDGFLHIRSLLCVFTNVAGDI</sequence>
<protein>
    <submittedName>
        <fullName evidence="1">Uncharacterized protein</fullName>
    </submittedName>
</protein>
<evidence type="ECO:0000313" key="2">
    <source>
        <dbReference type="Proteomes" id="UP001519460"/>
    </source>
</evidence>
<comment type="caution">
    <text evidence="1">The sequence shown here is derived from an EMBL/GenBank/DDBJ whole genome shotgun (WGS) entry which is preliminary data.</text>
</comment>
<dbReference type="Proteomes" id="UP001519460">
    <property type="component" value="Unassembled WGS sequence"/>
</dbReference>
<accession>A0ABD0KGX4</accession>
<name>A0ABD0KGX4_9CAEN</name>
<dbReference type="EMBL" id="JACVVK020000179">
    <property type="protein sequence ID" value="KAK7486435.1"/>
    <property type="molecule type" value="Genomic_DNA"/>
</dbReference>
<gene>
    <name evidence="1" type="ORF">BaRGS_00022359</name>
</gene>
<organism evidence="1 2">
    <name type="scientific">Batillaria attramentaria</name>
    <dbReference type="NCBI Taxonomy" id="370345"/>
    <lineage>
        <taxon>Eukaryota</taxon>
        <taxon>Metazoa</taxon>
        <taxon>Spiralia</taxon>
        <taxon>Lophotrochozoa</taxon>
        <taxon>Mollusca</taxon>
        <taxon>Gastropoda</taxon>
        <taxon>Caenogastropoda</taxon>
        <taxon>Sorbeoconcha</taxon>
        <taxon>Cerithioidea</taxon>
        <taxon>Batillariidae</taxon>
        <taxon>Batillaria</taxon>
    </lineage>
</organism>
<proteinExistence type="predicted"/>